<proteinExistence type="predicted"/>
<sequence>MAAPSPQPAILVLGGTGTVGSRIVERLASSPEARQYVILAASRNGDRLNNNNNNPSRVRHVHFDWHNPGTWTNPFIYATTTNSSSRNTAANPLSSSPSAPLLAAAAAAAGAAAAAAAAEPAEEEPAPPAIRAAYLIAPPGALDADRRLADFIDLARARGVRRFVLQSASALEPGGRPWAARTQNFATQPAHVRAIRDESKIYSATGDGKIPWVSADDIAAVAVRALTNPTPPNTDYLVLGPELLSYGEIADILTEVLGRKIVHVDLAPAELEERYQGFGVPGDYSKMLTAMDTSIKFGAENRTNDVILAVTGSAPRRFRDFAESAKGVWQ</sequence>
<evidence type="ECO:0000313" key="2">
    <source>
        <dbReference type="Proteomes" id="UP000289323"/>
    </source>
</evidence>
<organism evidence="1 2">
    <name type="scientific">Thermothielavioides terrestris</name>
    <dbReference type="NCBI Taxonomy" id="2587410"/>
    <lineage>
        <taxon>Eukaryota</taxon>
        <taxon>Fungi</taxon>
        <taxon>Dikarya</taxon>
        <taxon>Ascomycota</taxon>
        <taxon>Pezizomycotina</taxon>
        <taxon>Sordariomycetes</taxon>
        <taxon>Sordariomycetidae</taxon>
        <taxon>Sordariales</taxon>
        <taxon>Chaetomiaceae</taxon>
        <taxon>Thermothielavioides</taxon>
    </lineage>
</organism>
<dbReference type="AlphaFoldDB" id="A0A446B7X8"/>
<dbReference type="EMBL" id="OUUZ01000001">
    <property type="protein sequence ID" value="SPQ18620.1"/>
    <property type="molecule type" value="Genomic_DNA"/>
</dbReference>
<accession>A0A446B7X8</accession>
<dbReference type="PANTHER" id="PTHR43162">
    <property type="match status" value="1"/>
</dbReference>
<dbReference type="Gene3D" id="3.40.50.720">
    <property type="entry name" value="NAD(P)-binding Rossmann-like Domain"/>
    <property type="match status" value="2"/>
</dbReference>
<protein>
    <submittedName>
        <fullName evidence="1">53ae4f9d-9824-43cc-928d-456817f70a57</fullName>
    </submittedName>
</protein>
<dbReference type="InterPro" id="IPR036291">
    <property type="entry name" value="NAD(P)-bd_dom_sf"/>
</dbReference>
<evidence type="ECO:0000313" key="1">
    <source>
        <dbReference type="EMBL" id="SPQ18620.1"/>
    </source>
</evidence>
<dbReference type="InterPro" id="IPR051604">
    <property type="entry name" value="Ergot_Alk_Oxidoreductase"/>
</dbReference>
<dbReference type="SUPFAM" id="SSF51735">
    <property type="entry name" value="NAD(P)-binding Rossmann-fold domains"/>
    <property type="match status" value="1"/>
</dbReference>
<dbReference type="Gene3D" id="3.90.25.10">
    <property type="entry name" value="UDP-galactose 4-epimerase, domain 1"/>
    <property type="match status" value="1"/>
</dbReference>
<name>A0A446B7X8_9PEZI</name>
<reference evidence="1 2" key="1">
    <citation type="submission" date="2018-04" db="EMBL/GenBank/DDBJ databases">
        <authorList>
            <person name="Huttner S."/>
            <person name="Dainat J."/>
        </authorList>
    </citation>
    <scope>NUCLEOTIDE SEQUENCE [LARGE SCALE GENOMIC DNA]</scope>
</reference>
<gene>
    <name evidence="1" type="ORF">TT172_LOCUS1039</name>
</gene>
<dbReference type="PANTHER" id="PTHR43162:SF1">
    <property type="entry name" value="PRESTALK A DIFFERENTIATION PROTEIN A"/>
    <property type="match status" value="1"/>
</dbReference>
<dbReference type="Proteomes" id="UP000289323">
    <property type="component" value="Unassembled WGS sequence"/>
</dbReference>